<name>A0AAF5D104_STRER</name>
<accession>A0AAF5D104</accession>
<dbReference type="AlphaFoldDB" id="A0AAF5D104"/>
<dbReference type="InterPro" id="IPR029044">
    <property type="entry name" value="Nucleotide-diphossugar_trans"/>
</dbReference>
<dbReference type="Gene3D" id="3.90.550.10">
    <property type="entry name" value="Spore Coat Polysaccharide Biosynthesis Protein SpsA, Chain A"/>
    <property type="match status" value="1"/>
</dbReference>
<organism evidence="1 2">
    <name type="scientific">Strongyloides stercoralis</name>
    <name type="common">Threadworm</name>
    <dbReference type="NCBI Taxonomy" id="6248"/>
    <lineage>
        <taxon>Eukaryota</taxon>
        <taxon>Metazoa</taxon>
        <taxon>Ecdysozoa</taxon>
        <taxon>Nematoda</taxon>
        <taxon>Chromadorea</taxon>
        <taxon>Rhabditida</taxon>
        <taxon>Tylenchina</taxon>
        <taxon>Panagrolaimomorpha</taxon>
        <taxon>Strongyloidoidea</taxon>
        <taxon>Strongyloididae</taxon>
        <taxon>Strongyloides</taxon>
    </lineage>
</organism>
<protein>
    <submittedName>
        <fullName evidence="2">Nucleotide-diphospho-sugar transferase domain-containing protein</fullName>
    </submittedName>
</protein>
<dbReference type="Proteomes" id="UP000035681">
    <property type="component" value="Unplaced"/>
</dbReference>
<reference evidence="2" key="1">
    <citation type="submission" date="2024-02" db="UniProtKB">
        <authorList>
            <consortium name="WormBaseParasite"/>
        </authorList>
    </citation>
    <scope>IDENTIFICATION</scope>
</reference>
<dbReference type="PANTHER" id="PTHR31389">
    <property type="entry name" value="LD39211P"/>
    <property type="match status" value="1"/>
</dbReference>
<sequence>MLYGLLIIGTFEIMSYYLFSKKKVITNQLDSNLKVNIKNLSKSSYVMINNKKIENGFIIFNFYECCYSLYDPAKSNLKETCQNINLIKYKIIKFTKNGTCLYRNKLHLMKYTLPYSNNTVKGLSFSCSLLKYLKYFKMLDDNSYVDLSKERMPRPKVVTAFSENHREEAALLLASFKKHFPKQKIIVYNLGLSKKTKKFIKKLCFVEFRNFNFKKYPKHVSNIMNYAFKILVLAEVLKEHGTVIWADASVRFRKRKMKYVYNLFNCKNGKPPNHKYEEQKEIEKIHNRKDFKNIYRHLKCKKCFWKYRYSGFDSNVYKFNINHCYKSDMLLTIPTFHGILSTTHPTILEYFPTNLTRYDNKTTNYHRQYDAAFSITVKTKDIVQKVLKWAVLCALTKNCIEAEKWHGCVDFTKKNIFSSTNICYRFDQTIISLLLHNSNNYDNRNYVTEIHDFVDIVRESKIKLKSLKNTC</sequence>
<proteinExistence type="predicted"/>
<dbReference type="PANTHER" id="PTHR31389:SF4">
    <property type="entry name" value="LD39211P"/>
    <property type="match status" value="1"/>
</dbReference>
<dbReference type="Pfam" id="PF07801">
    <property type="entry name" value="DUF1647"/>
    <property type="match status" value="1"/>
</dbReference>
<keyword evidence="1" id="KW-1185">Reference proteome</keyword>
<evidence type="ECO:0000313" key="1">
    <source>
        <dbReference type="Proteomes" id="UP000035681"/>
    </source>
</evidence>
<dbReference type="InterPro" id="IPR012444">
    <property type="entry name" value="DUF1647"/>
</dbReference>
<evidence type="ECO:0000313" key="2">
    <source>
        <dbReference type="WBParaSite" id="TCONS_00005176.p1"/>
    </source>
</evidence>
<dbReference type="WBParaSite" id="TCONS_00005176.p1">
    <property type="protein sequence ID" value="TCONS_00005176.p1"/>
    <property type="gene ID" value="XLOC_003520"/>
</dbReference>